<evidence type="ECO:0000313" key="7">
    <source>
        <dbReference type="EMBL" id="RZU52078.1"/>
    </source>
</evidence>
<evidence type="ECO:0000256" key="1">
    <source>
        <dbReference type="ARBA" id="ARBA00007754"/>
    </source>
</evidence>
<evidence type="ECO:0000256" key="3">
    <source>
        <dbReference type="ARBA" id="ARBA00023295"/>
    </source>
</evidence>
<feature type="active site" description="Proton donor" evidence="4">
    <location>
        <position position="162"/>
    </location>
</feature>
<keyword evidence="3 4" id="KW-0326">Glycosidase</keyword>
<keyword evidence="5" id="KW-0732">Signal</keyword>
<comment type="caution">
    <text evidence="7">The sequence shown here is derived from an EMBL/GenBank/DDBJ whole genome shotgun (WGS) entry which is preliminary data.</text>
</comment>
<comment type="similarity">
    <text evidence="1 4">Belongs to the glycosyl hydrolase 26 family.</text>
</comment>
<name>A0A4Q7ZM64_9ACTN</name>
<dbReference type="RefSeq" id="WP_242624959.1">
    <property type="nucleotide sequence ID" value="NZ_SHKY01000001.1"/>
</dbReference>
<keyword evidence="2 4" id="KW-0378">Hydrolase</keyword>
<dbReference type="PROSITE" id="PS51257">
    <property type="entry name" value="PROKAR_LIPOPROTEIN"/>
    <property type="match status" value="1"/>
</dbReference>
<proteinExistence type="inferred from homology"/>
<dbReference type="InterPro" id="IPR022790">
    <property type="entry name" value="GH26_dom"/>
</dbReference>
<dbReference type="SUPFAM" id="SSF51445">
    <property type="entry name" value="(Trans)glycosidases"/>
    <property type="match status" value="1"/>
</dbReference>
<dbReference type="EMBL" id="SHKY01000001">
    <property type="protein sequence ID" value="RZU52078.1"/>
    <property type="molecule type" value="Genomic_DNA"/>
</dbReference>
<dbReference type="PANTHER" id="PTHR40079:SF4">
    <property type="entry name" value="GH26 DOMAIN-CONTAINING PROTEIN-RELATED"/>
    <property type="match status" value="1"/>
</dbReference>
<evidence type="ECO:0000259" key="6">
    <source>
        <dbReference type="PROSITE" id="PS51764"/>
    </source>
</evidence>
<evidence type="ECO:0000313" key="8">
    <source>
        <dbReference type="Proteomes" id="UP000292564"/>
    </source>
</evidence>
<evidence type="ECO:0000256" key="5">
    <source>
        <dbReference type="SAM" id="SignalP"/>
    </source>
</evidence>
<dbReference type="Pfam" id="PF02156">
    <property type="entry name" value="Glyco_hydro_26"/>
    <property type="match status" value="1"/>
</dbReference>
<dbReference type="PROSITE" id="PS51764">
    <property type="entry name" value="GH26"/>
    <property type="match status" value="1"/>
</dbReference>
<feature type="domain" description="GH26" evidence="6">
    <location>
        <begin position="30"/>
        <end position="327"/>
    </location>
</feature>
<dbReference type="GO" id="GO:0016985">
    <property type="term" value="F:mannan endo-1,4-beta-mannosidase activity"/>
    <property type="evidence" value="ECO:0007669"/>
    <property type="project" value="InterPro"/>
</dbReference>
<keyword evidence="8" id="KW-1185">Reference proteome</keyword>
<sequence length="341" mass="37752">MHRPLIALLLVGVLALAGCSWSRRAEPEPTPAPDLTSPPTAIAVNPGPFESGPFAAPAAGAYVGAWIKPAEFTHGGRVDAVDGLEDDLGRRLDLVNTYRRFDELVGTKSDRHFLKQGSTLMVSWATGDNRSIVAGYHDQLIRHQARAMRSLKRPVLLRMRWEMDRPNLRAQMWSSEDYVAAWKHVRAIFAAEGADNVSWVWCPTAEGFARGEAPDFYPGDDQVDWTCVDVYAGNQFQPIGALMGPFLRWAAQRHKPIVVGEFGVAKAWGSAGRAAWLRDAARTFKANPQIKAVVYFESDPVGNGPNQQFQLTGDRAAFKAFAALSRDRYFNPPRPRSPNPR</sequence>
<dbReference type="Gene3D" id="3.20.20.80">
    <property type="entry name" value="Glycosidases"/>
    <property type="match status" value="1"/>
</dbReference>
<accession>A0A4Q7ZM64</accession>
<evidence type="ECO:0000256" key="2">
    <source>
        <dbReference type="ARBA" id="ARBA00022801"/>
    </source>
</evidence>
<reference evidence="7 8" key="1">
    <citation type="submission" date="2019-02" db="EMBL/GenBank/DDBJ databases">
        <title>Sequencing the genomes of 1000 actinobacteria strains.</title>
        <authorList>
            <person name="Klenk H.-P."/>
        </authorList>
    </citation>
    <scope>NUCLEOTIDE SEQUENCE [LARGE SCALE GENOMIC DNA]</scope>
    <source>
        <strain evidence="7 8">DSM 45162</strain>
    </source>
</reference>
<protein>
    <submittedName>
        <fullName evidence="7">Glycosyl hydrolase family 26</fullName>
    </submittedName>
</protein>
<organism evidence="7 8">
    <name type="scientific">Krasilnikovia cinnamomea</name>
    <dbReference type="NCBI Taxonomy" id="349313"/>
    <lineage>
        <taxon>Bacteria</taxon>
        <taxon>Bacillati</taxon>
        <taxon>Actinomycetota</taxon>
        <taxon>Actinomycetes</taxon>
        <taxon>Micromonosporales</taxon>
        <taxon>Micromonosporaceae</taxon>
        <taxon>Krasilnikovia</taxon>
    </lineage>
</organism>
<dbReference type="InterPro" id="IPR000805">
    <property type="entry name" value="Glyco_hydro_26"/>
</dbReference>
<dbReference type="PANTHER" id="PTHR40079">
    <property type="entry name" value="MANNAN ENDO-1,4-BETA-MANNOSIDASE E-RELATED"/>
    <property type="match status" value="1"/>
</dbReference>
<dbReference type="GO" id="GO:0006080">
    <property type="term" value="P:substituted mannan metabolic process"/>
    <property type="evidence" value="ECO:0007669"/>
    <property type="project" value="InterPro"/>
</dbReference>
<feature type="active site" description="Nucleophile" evidence="4">
    <location>
        <position position="261"/>
    </location>
</feature>
<dbReference type="AlphaFoldDB" id="A0A4Q7ZM64"/>
<feature type="signal peptide" evidence="5">
    <location>
        <begin position="1"/>
        <end position="25"/>
    </location>
</feature>
<feature type="chain" id="PRO_5020473706" evidence="5">
    <location>
        <begin position="26"/>
        <end position="341"/>
    </location>
</feature>
<evidence type="ECO:0000256" key="4">
    <source>
        <dbReference type="PROSITE-ProRule" id="PRU01100"/>
    </source>
</evidence>
<dbReference type="Proteomes" id="UP000292564">
    <property type="component" value="Unassembled WGS sequence"/>
</dbReference>
<dbReference type="InterPro" id="IPR017853">
    <property type="entry name" value="GH"/>
</dbReference>
<gene>
    <name evidence="7" type="ORF">EV385_3919</name>
</gene>